<evidence type="ECO:0000256" key="3">
    <source>
        <dbReference type="ARBA" id="ARBA00023163"/>
    </source>
</evidence>
<dbReference type="Gene3D" id="3.40.50.2300">
    <property type="match status" value="1"/>
</dbReference>
<keyword evidence="1" id="KW-0805">Transcription regulation</keyword>
<dbReference type="GO" id="GO:0003677">
    <property type="term" value="F:DNA binding"/>
    <property type="evidence" value="ECO:0007669"/>
    <property type="project" value="UniProtKB-KW"/>
</dbReference>
<dbReference type="HOGENOM" id="CLU_000445_90_8_5"/>
<dbReference type="SMART" id="SM00421">
    <property type="entry name" value="HTH_LUXR"/>
    <property type="match status" value="1"/>
</dbReference>
<dbReference type="CDD" id="cd06170">
    <property type="entry name" value="LuxR_C_like"/>
    <property type="match status" value="1"/>
</dbReference>
<dbReference type="GO" id="GO:0006355">
    <property type="term" value="P:regulation of DNA-templated transcription"/>
    <property type="evidence" value="ECO:0007669"/>
    <property type="project" value="InterPro"/>
</dbReference>
<dbReference type="PRINTS" id="PR00038">
    <property type="entry name" value="HTHLUXR"/>
</dbReference>
<dbReference type="AlphaFoldDB" id="I4Z2R7"/>
<keyword evidence="2 5" id="KW-0238">DNA-binding</keyword>
<dbReference type="PANTHER" id="PTHR44688">
    <property type="entry name" value="DNA-BINDING TRANSCRIPTIONAL ACTIVATOR DEVR_DOSR"/>
    <property type="match status" value="1"/>
</dbReference>
<proteinExistence type="predicted"/>
<sequence>MDTTPEPTENPGVMILDVRSLRRAGLSSLLKAWAQSCGLTLMSSDLSDYDVVENCKMFVLSIGSSTLEDPIFVQKIKALQAQQPEAVFVALSDQDDPDEILRAFQIGFRGFIPTCLEPEIVFQVLTFLIKGGSFFPPAILQRFLSHSNIMLNGSGSHKNEACADEARSAHGLTVRQQEVLELLRHGVSNKVIGRQLHMTEATVKVHVRQIMRKLGASNRTQAAVIISKDTSSVTSLGLD</sequence>
<evidence type="ECO:0000256" key="1">
    <source>
        <dbReference type="ARBA" id="ARBA00023015"/>
    </source>
</evidence>
<name>I4Z2R7_9HYPH</name>
<evidence type="ECO:0000259" key="4">
    <source>
        <dbReference type="PROSITE" id="PS50043"/>
    </source>
</evidence>
<dbReference type="EMBL" id="JH660637">
    <property type="protein sequence ID" value="EIM30509.1"/>
    <property type="molecule type" value="Genomic_DNA"/>
</dbReference>
<dbReference type="InterPro" id="IPR016032">
    <property type="entry name" value="Sig_transdc_resp-reg_C-effctor"/>
</dbReference>
<keyword evidence="6" id="KW-1185">Reference proteome</keyword>
<dbReference type="PANTHER" id="PTHR44688:SF16">
    <property type="entry name" value="DNA-BINDING TRANSCRIPTIONAL ACTIVATOR DEVR_DOSR"/>
    <property type="match status" value="1"/>
</dbReference>
<evidence type="ECO:0000313" key="5">
    <source>
        <dbReference type="EMBL" id="EIM30509.1"/>
    </source>
</evidence>
<dbReference type="InterPro" id="IPR000792">
    <property type="entry name" value="Tscrpt_reg_LuxR_C"/>
</dbReference>
<protein>
    <submittedName>
        <fullName evidence="5">Response regulator containing a CheY-like receiver domain and an HTH DNA-binding domain</fullName>
    </submittedName>
</protein>
<reference evidence="5 6" key="1">
    <citation type="submission" date="2012-02" db="EMBL/GenBank/DDBJ databases">
        <title>Improved High-Quality Draft sequence of Microvirga sp. WSM3557.</title>
        <authorList>
            <consortium name="US DOE Joint Genome Institute"/>
            <person name="Lucas S."/>
            <person name="Han J."/>
            <person name="Lapidus A."/>
            <person name="Cheng J.-F."/>
            <person name="Goodwin L."/>
            <person name="Pitluck S."/>
            <person name="Peters L."/>
            <person name="Zhang X."/>
            <person name="Detter J.C."/>
            <person name="Han C."/>
            <person name="Tapia R."/>
            <person name="Land M."/>
            <person name="Hauser L."/>
            <person name="Kyrpides N."/>
            <person name="Ivanova N."/>
            <person name="Pagani I."/>
            <person name="Brau L."/>
            <person name="Yates R."/>
            <person name="O'Hara G."/>
            <person name="Rui T."/>
            <person name="Howieson J."/>
            <person name="Reeve W."/>
            <person name="Woyke T."/>
        </authorList>
    </citation>
    <scope>NUCLEOTIDE SEQUENCE [LARGE SCALE GENOMIC DNA]</scope>
    <source>
        <strain evidence="5 6">WSM3557</strain>
    </source>
</reference>
<feature type="domain" description="HTH luxR-type" evidence="4">
    <location>
        <begin position="165"/>
        <end position="230"/>
    </location>
</feature>
<dbReference type="SUPFAM" id="SSF46894">
    <property type="entry name" value="C-terminal effector domain of the bipartite response regulators"/>
    <property type="match status" value="1"/>
</dbReference>
<dbReference type="STRING" id="864069.MicloDRAFT_00007590"/>
<dbReference type="RefSeq" id="WP_009489386.1">
    <property type="nucleotide sequence ID" value="NZ_CP141048.1"/>
</dbReference>
<organism evidence="5 6">
    <name type="scientific">Microvirga lotononidis</name>
    <dbReference type="NCBI Taxonomy" id="864069"/>
    <lineage>
        <taxon>Bacteria</taxon>
        <taxon>Pseudomonadati</taxon>
        <taxon>Pseudomonadota</taxon>
        <taxon>Alphaproteobacteria</taxon>
        <taxon>Hyphomicrobiales</taxon>
        <taxon>Methylobacteriaceae</taxon>
        <taxon>Microvirga</taxon>
    </lineage>
</organism>
<evidence type="ECO:0000313" key="6">
    <source>
        <dbReference type="Proteomes" id="UP000003947"/>
    </source>
</evidence>
<dbReference type="PATRIC" id="fig|864069.3.peg.845"/>
<keyword evidence="3" id="KW-0804">Transcription</keyword>
<accession>I4Z2R7</accession>
<dbReference type="OrthoDB" id="7272316at2"/>
<dbReference type="PROSITE" id="PS50043">
    <property type="entry name" value="HTH_LUXR_2"/>
    <property type="match status" value="1"/>
</dbReference>
<dbReference type="Pfam" id="PF00196">
    <property type="entry name" value="GerE"/>
    <property type="match status" value="1"/>
</dbReference>
<evidence type="ECO:0000256" key="2">
    <source>
        <dbReference type="ARBA" id="ARBA00023125"/>
    </source>
</evidence>
<gene>
    <name evidence="5" type="ORF">MicloDRAFT_00007590</name>
</gene>
<dbReference type="eggNOG" id="COG2197">
    <property type="taxonomic scope" value="Bacteria"/>
</dbReference>
<dbReference type="Proteomes" id="UP000003947">
    <property type="component" value="Unassembled WGS sequence"/>
</dbReference>